<accession>A0ABQ9X0P8</accession>
<feature type="region of interest" description="Disordered" evidence="1">
    <location>
        <begin position="112"/>
        <end position="131"/>
    </location>
</feature>
<keyword evidence="3" id="KW-1185">Reference proteome</keyword>
<dbReference type="EMBL" id="JARBJD010000264">
    <property type="protein sequence ID" value="KAK2945334.1"/>
    <property type="molecule type" value="Genomic_DNA"/>
</dbReference>
<name>A0ABQ9X0P8_9EUKA</name>
<evidence type="ECO:0000256" key="1">
    <source>
        <dbReference type="SAM" id="MobiDB-lite"/>
    </source>
</evidence>
<comment type="caution">
    <text evidence="2">The sequence shown here is derived from an EMBL/GenBank/DDBJ whole genome shotgun (WGS) entry which is preliminary data.</text>
</comment>
<organism evidence="2 3">
    <name type="scientific">Blattamonas nauphoetae</name>
    <dbReference type="NCBI Taxonomy" id="2049346"/>
    <lineage>
        <taxon>Eukaryota</taxon>
        <taxon>Metamonada</taxon>
        <taxon>Preaxostyla</taxon>
        <taxon>Oxymonadida</taxon>
        <taxon>Blattamonas</taxon>
    </lineage>
</organism>
<gene>
    <name evidence="2" type="ORF">BLNAU_19723</name>
</gene>
<dbReference type="Proteomes" id="UP001281761">
    <property type="component" value="Unassembled WGS sequence"/>
</dbReference>
<reference evidence="2 3" key="1">
    <citation type="journal article" date="2022" name="bioRxiv">
        <title>Genomics of Preaxostyla Flagellates Illuminates Evolutionary Transitions and the Path Towards Mitochondrial Loss.</title>
        <authorList>
            <person name="Novak L.V.F."/>
            <person name="Treitli S.C."/>
            <person name="Pyrih J."/>
            <person name="Halakuc P."/>
            <person name="Pipaliya S.V."/>
            <person name="Vacek V."/>
            <person name="Brzon O."/>
            <person name="Soukal P."/>
            <person name="Eme L."/>
            <person name="Dacks J.B."/>
            <person name="Karnkowska A."/>
            <person name="Elias M."/>
            <person name="Hampl V."/>
        </authorList>
    </citation>
    <scope>NUCLEOTIDE SEQUENCE [LARGE SCALE GENOMIC DNA]</scope>
    <source>
        <strain evidence="2">NAU3</strain>
        <tissue evidence="2">Gut</tissue>
    </source>
</reference>
<evidence type="ECO:0000313" key="2">
    <source>
        <dbReference type="EMBL" id="KAK2945334.1"/>
    </source>
</evidence>
<sequence>MMPNGDLSVCNGYEWMTLNEYGESTARPLLNVPIVPEEAVSEEDRMIKECTEGIVFPAEIVMDSSEEMVGEVEEANQQLHSNDSNELSSTQRTKLTKTIQILPSRFPCPASSLIAPQSPNGHRFKLSPRWS</sequence>
<protein>
    <submittedName>
        <fullName evidence="2">Uncharacterized protein</fullName>
    </submittedName>
</protein>
<feature type="compositionally biased region" description="Basic residues" evidence="1">
    <location>
        <begin position="122"/>
        <end position="131"/>
    </location>
</feature>
<proteinExistence type="predicted"/>
<evidence type="ECO:0000313" key="3">
    <source>
        <dbReference type="Proteomes" id="UP001281761"/>
    </source>
</evidence>